<keyword evidence="3" id="KW-1185">Reference proteome</keyword>
<proteinExistence type="predicted"/>
<dbReference type="InterPro" id="IPR036249">
    <property type="entry name" value="Thioredoxin-like_sf"/>
</dbReference>
<dbReference type="EMBL" id="BNJQ01000023">
    <property type="protein sequence ID" value="GHP09043.1"/>
    <property type="molecule type" value="Genomic_DNA"/>
</dbReference>
<organism evidence="2 3">
    <name type="scientific">Pycnococcus provasolii</name>
    <dbReference type="NCBI Taxonomy" id="41880"/>
    <lineage>
        <taxon>Eukaryota</taxon>
        <taxon>Viridiplantae</taxon>
        <taxon>Chlorophyta</taxon>
        <taxon>Pseudoscourfieldiophyceae</taxon>
        <taxon>Pseudoscourfieldiales</taxon>
        <taxon>Pycnococcaceae</taxon>
        <taxon>Pycnococcus</taxon>
    </lineage>
</organism>
<comment type="caution">
    <text evidence="2">The sequence shown here is derived from an EMBL/GenBank/DDBJ whole genome shotgun (WGS) entry which is preliminary data.</text>
</comment>
<dbReference type="Gene3D" id="3.40.30.10">
    <property type="entry name" value="Glutaredoxin"/>
    <property type="match status" value="1"/>
</dbReference>
<name>A0A830HQN1_9CHLO</name>
<gene>
    <name evidence="2" type="ORF">PPROV_000778000</name>
</gene>
<reference evidence="2" key="1">
    <citation type="submission" date="2020-10" db="EMBL/GenBank/DDBJ databases">
        <title>Unveiling of a novel bifunctional photoreceptor, Dualchrome1, isolated from a cosmopolitan green alga.</title>
        <authorList>
            <person name="Suzuki S."/>
            <person name="Kawachi M."/>
        </authorList>
    </citation>
    <scope>NUCLEOTIDE SEQUENCE</scope>
    <source>
        <strain evidence="2">NIES 2893</strain>
    </source>
</reference>
<evidence type="ECO:0000313" key="2">
    <source>
        <dbReference type="EMBL" id="GHP09043.1"/>
    </source>
</evidence>
<dbReference type="Proteomes" id="UP000660262">
    <property type="component" value="Unassembled WGS sequence"/>
</dbReference>
<dbReference type="PANTHER" id="PTHR46135:SF3">
    <property type="entry name" value="NME_NM23 FAMILY MEMBER 8"/>
    <property type="match status" value="1"/>
</dbReference>
<dbReference type="SUPFAM" id="SSF52833">
    <property type="entry name" value="Thioredoxin-like"/>
    <property type="match status" value="1"/>
</dbReference>
<evidence type="ECO:0000259" key="1">
    <source>
        <dbReference type="Pfam" id="PF00085"/>
    </source>
</evidence>
<accession>A0A830HQN1</accession>
<evidence type="ECO:0000313" key="3">
    <source>
        <dbReference type="Proteomes" id="UP000660262"/>
    </source>
</evidence>
<dbReference type="AlphaFoldDB" id="A0A830HQN1"/>
<dbReference type="Pfam" id="PF00085">
    <property type="entry name" value="Thioredoxin"/>
    <property type="match status" value="1"/>
</dbReference>
<dbReference type="PANTHER" id="PTHR46135">
    <property type="entry name" value="NME/NM23 FAMILY MEMBER 8"/>
    <property type="match status" value="1"/>
</dbReference>
<dbReference type="InterPro" id="IPR051766">
    <property type="entry name" value="TXND_domain-containing"/>
</dbReference>
<dbReference type="InterPro" id="IPR013766">
    <property type="entry name" value="Thioredoxin_domain"/>
</dbReference>
<protein>
    <submittedName>
        <fullName evidence="2">Thioredoxin domain-containing protein 3</fullName>
    </submittedName>
</protein>
<dbReference type="OrthoDB" id="10263751at2759"/>
<feature type="domain" description="Thioredoxin" evidence="1">
    <location>
        <begin position="27"/>
        <end position="101"/>
    </location>
</feature>
<sequence>MANIKLPPPQKFLEDGEELENFLCTGGLKVVEVYSAWCGPCLAVIPMCKKVKIEYEDESTYNYLVTKSDGIEELAEYRNLSEPRFIVYRNGKVLDTVVGCHVPHLERLIRGNVPNDASADDPEENPRFLQRRERLADEKAAADAAAAAAAAGN</sequence>